<dbReference type="AlphaFoldDB" id="A0A318LMP7"/>
<dbReference type="RefSeq" id="WP_168213918.1">
    <property type="nucleotide sequence ID" value="NZ_MASU01000005.1"/>
</dbReference>
<evidence type="ECO:0000256" key="1">
    <source>
        <dbReference type="ARBA" id="ARBA00023002"/>
    </source>
</evidence>
<dbReference type="InterPro" id="IPR052019">
    <property type="entry name" value="F420H2_bilvrd_red/Heme_oxyg"/>
</dbReference>
<dbReference type="SUPFAM" id="SSF50475">
    <property type="entry name" value="FMN-binding split barrel"/>
    <property type="match status" value="1"/>
</dbReference>
<dbReference type="GO" id="GO:0005829">
    <property type="term" value="C:cytosol"/>
    <property type="evidence" value="ECO:0007669"/>
    <property type="project" value="TreeGrafter"/>
</dbReference>
<protein>
    <recommendedName>
        <fullName evidence="2">Pyridoxamine 5'-phosphate oxidase N-terminal domain-containing protein</fullName>
    </recommendedName>
</protein>
<feature type="domain" description="Pyridoxamine 5'-phosphate oxidase N-terminal" evidence="2">
    <location>
        <begin position="41"/>
        <end position="120"/>
    </location>
</feature>
<dbReference type="InterPro" id="IPR011576">
    <property type="entry name" value="Pyridox_Oxase_N"/>
</dbReference>
<organism evidence="3 4">
    <name type="scientific">Prauserella flavalba</name>
    <dbReference type="NCBI Taxonomy" id="1477506"/>
    <lineage>
        <taxon>Bacteria</taxon>
        <taxon>Bacillati</taxon>
        <taxon>Actinomycetota</taxon>
        <taxon>Actinomycetes</taxon>
        <taxon>Pseudonocardiales</taxon>
        <taxon>Pseudonocardiaceae</taxon>
        <taxon>Prauserella</taxon>
    </lineage>
</organism>
<dbReference type="PANTHER" id="PTHR35176">
    <property type="entry name" value="HEME OXYGENASE HI_0854-RELATED"/>
    <property type="match status" value="1"/>
</dbReference>
<dbReference type="GO" id="GO:0016627">
    <property type="term" value="F:oxidoreductase activity, acting on the CH-CH group of donors"/>
    <property type="evidence" value="ECO:0007669"/>
    <property type="project" value="TreeGrafter"/>
</dbReference>
<keyword evidence="1" id="KW-0560">Oxidoreductase</keyword>
<sequence length="167" mass="18065">MRALGTAHGSAPVMFGQPAPPGELLPWDWAERRLVAAVNYWIATAGPAGRPHCRPVWGVWLPDGFWFSTGSVTARNLSVNAEITVHLESGQEVVIVEGTAREVRDQPSLHAMCEAYGPKYDYPVAPTPERTVADSSGTGVPAYLVTPSAVFGWDADMTSPTKWTFGR</sequence>
<dbReference type="Pfam" id="PF01243">
    <property type="entry name" value="PNPOx_N"/>
    <property type="match status" value="1"/>
</dbReference>
<evidence type="ECO:0000313" key="3">
    <source>
        <dbReference type="EMBL" id="PXY35842.1"/>
    </source>
</evidence>
<dbReference type="Proteomes" id="UP000247892">
    <property type="component" value="Unassembled WGS sequence"/>
</dbReference>
<keyword evidence="4" id="KW-1185">Reference proteome</keyword>
<name>A0A318LMP7_9PSEU</name>
<evidence type="ECO:0000259" key="2">
    <source>
        <dbReference type="Pfam" id="PF01243"/>
    </source>
</evidence>
<reference evidence="3 4" key="1">
    <citation type="submission" date="2016-07" db="EMBL/GenBank/DDBJ databases">
        <title>Draft genome sequence of Prauserella sp. YIM 121212, isolated from alkaline soil.</title>
        <authorList>
            <person name="Ruckert C."/>
            <person name="Albersmeier A."/>
            <person name="Jiang C.-L."/>
            <person name="Jiang Y."/>
            <person name="Kalinowski J."/>
            <person name="Schneider O."/>
            <person name="Winkler A."/>
            <person name="Zotchev S.B."/>
        </authorList>
    </citation>
    <scope>NUCLEOTIDE SEQUENCE [LARGE SCALE GENOMIC DNA]</scope>
    <source>
        <strain evidence="3 4">YIM 121212</strain>
    </source>
</reference>
<dbReference type="Gene3D" id="2.30.110.10">
    <property type="entry name" value="Electron Transport, Fmn-binding Protein, Chain A"/>
    <property type="match status" value="1"/>
</dbReference>
<dbReference type="EMBL" id="MASU01000005">
    <property type="protein sequence ID" value="PXY35842.1"/>
    <property type="molecule type" value="Genomic_DNA"/>
</dbReference>
<comment type="caution">
    <text evidence="3">The sequence shown here is derived from an EMBL/GenBank/DDBJ whole genome shotgun (WGS) entry which is preliminary data.</text>
</comment>
<evidence type="ECO:0000313" key="4">
    <source>
        <dbReference type="Proteomes" id="UP000247892"/>
    </source>
</evidence>
<dbReference type="InterPro" id="IPR012349">
    <property type="entry name" value="Split_barrel_FMN-bd"/>
</dbReference>
<gene>
    <name evidence="3" type="ORF">BA062_10230</name>
</gene>
<accession>A0A318LMP7</accession>
<dbReference type="GO" id="GO:0070967">
    <property type="term" value="F:coenzyme F420 binding"/>
    <property type="evidence" value="ECO:0007669"/>
    <property type="project" value="TreeGrafter"/>
</dbReference>
<dbReference type="PANTHER" id="PTHR35176:SF4">
    <property type="entry name" value="PYRIDOXAMINE 5'-PHOSPHATE OXIDASE-RELATED FMN-BINDING"/>
    <property type="match status" value="1"/>
</dbReference>
<proteinExistence type="predicted"/>